<dbReference type="PANTHER" id="PTHR12755">
    <property type="entry name" value="CLEAVAGE/POLYADENYLATION FACTOR IA SUBUNIT CLP1P"/>
    <property type="match status" value="1"/>
</dbReference>
<comment type="similarity">
    <text evidence="7">Belongs to the Clp1 family. Clp1 subfamily.</text>
</comment>
<dbReference type="HAMAP" id="MF_03035">
    <property type="entry name" value="Clp1"/>
    <property type="match status" value="1"/>
</dbReference>
<dbReference type="FunFam" id="3.40.50.300:FF:000454">
    <property type="entry name" value="Protein CLP1 homolog"/>
    <property type="match status" value="1"/>
</dbReference>
<keyword evidence="4 7" id="KW-0547">Nucleotide-binding</keyword>
<evidence type="ECO:0000256" key="5">
    <source>
        <dbReference type="ARBA" id="ARBA00022840"/>
    </source>
</evidence>
<feature type="domain" description="Clp1 C-terminal" evidence="8">
    <location>
        <begin position="320"/>
        <end position="430"/>
    </location>
</feature>
<keyword evidence="11" id="KW-0418">Kinase</keyword>
<evidence type="ECO:0000256" key="1">
    <source>
        <dbReference type="ARBA" id="ARBA00004123"/>
    </source>
</evidence>
<gene>
    <name evidence="11" type="primary">Clp1</name>
</gene>
<dbReference type="GO" id="GO:0006388">
    <property type="term" value="P:tRNA splicing, via endonucleolytic cleavage and ligation"/>
    <property type="evidence" value="ECO:0007669"/>
    <property type="project" value="TreeGrafter"/>
</dbReference>
<evidence type="ECO:0000256" key="7">
    <source>
        <dbReference type="HAMAP-Rule" id="MF_03035"/>
    </source>
</evidence>
<dbReference type="InterPro" id="IPR045116">
    <property type="entry name" value="Clp1/Grc3"/>
</dbReference>
<keyword evidence="6 7" id="KW-0539">Nucleus</keyword>
<dbReference type="Pfam" id="PF06807">
    <property type="entry name" value="Clp1"/>
    <property type="match status" value="1"/>
</dbReference>
<dbReference type="InterPro" id="IPR032324">
    <property type="entry name" value="Clp1_N"/>
</dbReference>
<dbReference type="FunFam" id="2.60.120.1030:FF:000001">
    <property type="entry name" value="Protein CLP1 homolog 5"/>
    <property type="match status" value="1"/>
</dbReference>
<evidence type="ECO:0000313" key="11">
    <source>
        <dbReference type="EMBL" id="CAB3231681.1"/>
    </source>
</evidence>
<dbReference type="GO" id="GO:0007420">
    <property type="term" value="P:brain development"/>
    <property type="evidence" value="ECO:0007669"/>
    <property type="project" value="UniProtKB-ARBA"/>
</dbReference>
<dbReference type="GO" id="GO:0051731">
    <property type="term" value="F:polynucleotide 5'-hydroxyl-kinase activity"/>
    <property type="evidence" value="ECO:0007669"/>
    <property type="project" value="InterPro"/>
</dbReference>
<evidence type="ECO:0000256" key="6">
    <source>
        <dbReference type="ARBA" id="ARBA00023242"/>
    </source>
</evidence>
<dbReference type="Pfam" id="PF16575">
    <property type="entry name" value="CLP1_P"/>
    <property type="match status" value="1"/>
</dbReference>
<dbReference type="InterPro" id="IPR038239">
    <property type="entry name" value="Clp1_N_sf"/>
</dbReference>
<dbReference type="Gene3D" id="3.40.50.300">
    <property type="entry name" value="P-loop containing nucleotide triphosphate hydrolases"/>
    <property type="match status" value="1"/>
</dbReference>
<dbReference type="Gene3D" id="2.60.120.1030">
    <property type="entry name" value="Clp1, DNA binding domain"/>
    <property type="match status" value="1"/>
</dbReference>
<dbReference type="InterPro" id="IPR010655">
    <property type="entry name" value="Clp1_C"/>
</dbReference>
<dbReference type="GO" id="GO:0031124">
    <property type="term" value="P:mRNA 3'-end processing"/>
    <property type="evidence" value="ECO:0007669"/>
    <property type="project" value="UniProtKB-UniRule"/>
</dbReference>
<dbReference type="CDD" id="cd01983">
    <property type="entry name" value="SIMIBI"/>
    <property type="match status" value="1"/>
</dbReference>
<dbReference type="EMBL" id="LR784014">
    <property type="protein sequence ID" value="CAB3231681.1"/>
    <property type="molecule type" value="mRNA"/>
</dbReference>
<keyword evidence="5 7" id="KW-0067">ATP-binding</keyword>
<dbReference type="AlphaFoldDB" id="A0A6F9DA56"/>
<dbReference type="GO" id="GO:0005849">
    <property type="term" value="C:mRNA cleavage factor complex"/>
    <property type="evidence" value="ECO:0007669"/>
    <property type="project" value="InterPro"/>
</dbReference>
<sequence>MAATTNVKSEEKGIDLKEVCDYKLAKDNELRFEVETGARVKLDLIDGSAELFGTELVRSRSYIFESGAKIAVFTWFGCSLRLTGKVEAAYVSKDTPMVIYLNTHAAIEQMRKVSEQKDTLGPRILVCGPQDVGKSTVGRLLINYAVRLGRKPTLIDLDVGQGGVSIPGTVGALTVERPADPVDGFDLKVPLVYHFGHTSPNGNIKLYEVLISRLADVFNAKCDFNKQVKHSGCIVNTCGWVKGQGYQCILHTAQSFEADVVLVLDSERLYNDLKRDLPDFVNVILQPKSPGVVERTREMRRDAREEKTKEYFYGPRKIYFPHAFDISFSEVQIFKIGAPALPDSCLPLGMEKEDTQTKLVPVAPGIDLVHHILSLSMAESLEENLVETNVAGFVVVTNVDPERQVFSVLSPAPRPLPRNYFLIMDLRFIDIHK</sequence>
<evidence type="ECO:0000256" key="2">
    <source>
        <dbReference type="ARBA" id="ARBA00022664"/>
    </source>
</evidence>
<organism evidence="11">
    <name type="scientific">Phallusia mammillata</name>
    <dbReference type="NCBI Taxonomy" id="59560"/>
    <lineage>
        <taxon>Eukaryota</taxon>
        <taxon>Metazoa</taxon>
        <taxon>Chordata</taxon>
        <taxon>Tunicata</taxon>
        <taxon>Ascidiacea</taxon>
        <taxon>Phlebobranchia</taxon>
        <taxon>Ascidiidae</taxon>
        <taxon>Phallusia</taxon>
    </lineage>
</organism>
<evidence type="ECO:0000259" key="10">
    <source>
        <dbReference type="Pfam" id="PF16575"/>
    </source>
</evidence>
<evidence type="ECO:0000256" key="4">
    <source>
        <dbReference type="ARBA" id="ARBA00022741"/>
    </source>
</evidence>
<feature type="binding site" evidence="7">
    <location>
        <begin position="131"/>
        <end position="136"/>
    </location>
    <ligand>
        <name>ATP</name>
        <dbReference type="ChEBI" id="CHEBI:30616"/>
    </ligand>
</feature>
<dbReference type="Pfam" id="PF16573">
    <property type="entry name" value="CLP1_N"/>
    <property type="match status" value="1"/>
</dbReference>
<evidence type="ECO:0000256" key="3">
    <source>
        <dbReference type="ARBA" id="ARBA00022694"/>
    </source>
</evidence>
<dbReference type="InterPro" id="IPR028606">
    <property type="entry name" value="Clp1"/>
</dbReference>
<name>A0A6F9DA56_9ASCI</name>
<dbReference type="PANTHER" id="PTHR12755:SF6">
    <property type="entry name" value="POLYRIBONUCLEOTIDE 5'-HYDROXYL-KINASE CLP1"/>
    <property type="match status" value="1"/>
</dbReference>
<dbReference type="InterPro" id="IPR027417">
    <property type="entry name" value="P-loop_NTPase"/>
</dbReference>
<comment type="subcellular location">
    <subcellularLocation>
        <location evidence="1 7">Nucleus</location>
    </subcellularLocation>
</comment>
<keyword evidence="2 7" id="KW-0507">mRNA processing</keyword>
<accession>A0A6F9DA56</accession>
<keyword evidence="11" id="KW-0808">Transferase</keyword>
<reference evidence="11" key="1">
    <citation type="submission" date="2020-04" db="EMBL/GenBank/DDBJ databases">
        <authorList>
            <person name="Neveu A P."/>
        </authorList>
    </citation>
    <scope>NUCLEOTIDE SEQUENCE</scope>
    <source>
        <tissue evidence="11">Whole embryo</tissue>
    </source>
</reference>
<feature type="domain" description="Clp1 N-terminal" evidence="9">
    <location>
        <begin position="23"/>
        <end position="112"/>
    </location>
</feature>
<dbReference type="InterPro" id="IPR038238">
    <property type="entry name" value="Clp1_C_sf"/>
</dbReference>
<feature type="binding site" evidence="7">
    <location>
        <position position="69"/>
    </location>
    <ligand>
        <name>ATP</name>
        <dbReference type="ChEBI" id="CHEBI:30616"/>
    </ligand>
</feature>
<keyword evidence="3" id="KW-0819">tRNA processing</keyword>
<feature type="binding site" evidence="7">
    <location>
        <position position="29"/>
    </location>
    <ligand>
        <name>ATP</name>
        <dbReference type="ChEBI" id="CHEBI:30616"/>
    </ligand>
</feature>
<comment type="function">
    <text evidence="7">Required for endonucleolytic cleavage during polyadenylation-dependent pre-mRNA 3'-end formation.</text>
</comment>
<dbReference type="InterPro" id="IPR032319">
    <property type="entry name" value="CLP1_P"/>
</dbReference>
<evidence type="ECO:0000259" key="9">
    <source>
        <dbReference type="Pfam" id="PF16573"/>
    </source>
</evidence>
<dbReference type="FunFam" id="2.40.30.330:FF:000001">
    <property type="entry name" value="Protein CLP1 homolog"/>
    <property type="match status" value="1"/>
</dbReference>
<feature type="domain" description="Clp1 P-loop" evidence="10">
    <location>
        <begin position="128"/>
        <end position="314"/>
    </location>
</feature>
<protein>
    <recommendedName>
        <fullName evidence="7">Protein CLP1 homolog</fullName>
    </recommendedName>
</protein>
<evidence type="ECO:0000259" key="8">
    <source>
        <dbReference type="Pfam" id="PF06807"/>
    </source>
</evidence>
<proteinExistence type="evidence at transcript level"/>
<dbReference type="GO" id="GO:0005524">
    <property type="term" value="F:ATP binding"/>
    <property type="evidence" value="ECO:0007669"/>
    <property type="project" value="UniProtKB-UniRule"/>
</dbReference>
<dbReference type="SUPFAM" id="SSF52540">
    <property type="entry name" value="P-loop containing nucleoside triphosphate hydrolases"/>
    <property type="match status" value="1"/>
</dbReference>
<dbReference type="Gene3D" id="2.40.30.330">
    <property type="entry name" value="Pre-mRNA cleavage complex subunit Clp1, C-terminal domain"/>
    <property type="match status" value="1"/>
</dbReference>